<evidence type="ECO:0000313" key="2">
    <source>
        <dbReference type="Proteomes" id="UP000223968"/>
    </source>
</evidence>
<comment type="caution">
    <text evidence="1">The sequence shown here is derived from an EMBL/GenBank/DDBJ whole genome shotgun (WGS) entry which is preliminary data.</text>
</comment>
<proteinExistence type="predicted"/>
<protein>
    <submittedName>
        <fullName evidence="1">Uncharacterized protein</fullName>
    </submittedName>
</protein>
<dbReference type="Proteomes" id="UP000223968">
    <property type="component" value="Unassembled WGS sequence"/>
</dbReference>
<gene>
    <name evidence="1" type="ORF">AJ79_04136</name>
</gene>
<dbReference type="EMBL" id="PDNB01000055">
    <property type="protein sequence ID" value="PGH12638.1"/>
    <property type="molecule type" value="Genomic_DNA"/>
</dbReference>
<reference evidence="1 2" key="1">
    <citation type="submission" date="2017-10" db="EMBL/GenBank/DDBJ databases">
        <title>Comparative genomics in systemic dimorphic fungi from Ajellomycetaceae.</title>
        <authorList>
            <person name="Munoz J.F."/>
            <person name="Mcewen J.G."/>
            <person name="Clay O.K."/>
            <person name="Cuomo C.A."/>
        </authorList>
    </citation>
    <scope>NUCLEOTIDE SEQUENCE [LARGE SCALE GENOMIC DNA]</scope>
    <source>
        <strain evidence="1 2">UAMH5409</strain>
    </source>
</reference>
<name>A0A2B7XVQ3_9EURO</name>
<sequence>MGVIEEKELYRDAQKGCWVTAKWHKFVNRFRKQHWQRVNLGRSDLFDTLLLGTKLYAAHHQTGMTKREHPVKFHVRPSKGARETFYFEVHPVPNASSPPQDIIKREEPRGTAHFFDDMEDPEGVNFLTPYEADIYTSQIDFESLPKLTMYGSDGRPLPTRGGGWACTCWLRENRQKKCTGIQFTFRGEEPMMNSDYGICYF</sequence>
<evidence type="ECO:0000313" key="1">
    <source>
        <dbReference type="EMBL" id="PGH12638.1"/>
    </source>
</evidence>
<accession>A0A2B7XVQ3</accession>
<organism evidence="1 2">
    <name type="scientific">Helicocarpus griseus UAMH5409</name>
    <dbReference type="NCBI Taxonomy" id="1447875"/>
    <lineage>
        <taxon>Eukaryota</taxon>
        <taxon>Fungi</taxon>
        <taxon>Dikarya</taxon>
        <taxon>Ascomycota</taxon>
        <taxon>Pezizomycotina</taxon>
        <taxon>Eurotiomycetes</taxon>
        <taxon>Eurotiomycetidae</taxon>
        <taxon>Onygenales</taxon>
        <taxon>Ajellomycetaceae</taxon>
        <taxon>Helicocarpus</taxon>
    </lineage>
</organism>
<keyword evidence="2" id="KW-1185">Reference proteome</keyword>
<dbReference type="AlphaFoldDB" id="A0A2B7XVQ3"/>